<dbReference type="RefSeq" id="WP_319844626.1">
    <property type="nucleotide sequence ID" value="NZ_JAXAFJ010000005.1"/>
</dbReference>
<organism evidence="8 9">
    <name type="scientific">Terrihabitans rhizophilus</name>
    <dbReference type="NCBI Taxonomy" id="3092662"/>
    <lineage>
        <taxon>Bacteria</taxon>
        <taxon>Pseudomonadati</taxon>
        <taxon>Pseudomonadota</taxon>
        <taxon>Alphaproteobacteria</taxon>
        <taxon>Hyphomicrobiales</taxon>
        <taxon>Terrihabitans</taxon>
    </lineage>
</organism>
<dbReference type="InterPro" id="IPR003495">
    <property type="entry name" value="CobW/HypB/UreG_nucleotide-bd"/>
</dbReference>
<gene>
    <name evidence="8" type="ORF">SCD90_10515</name>
</gene>
<dbReference type="InterPro" id="IPR051316">
    <property type="entry name" value="Zinc-reg_GTPase_activator"/>
</dbReference>
<proteinExistence type="inferred from homology"/>
<evidence type="ECO:0000313" key="9">
    <source>
        <dbReference type="Proteomes" id="UP001274321"/>
    </source>
</evidence>
<comment type="caution">
    <text evidence="8">The sequence shown here is derived from an EMBL/GenBank/DDBJ whole genome shotgun (WGS) entry which is preliminary data.</text>
</comment>
<dbReference type="Gene3D" id="3.40.50.300">
    <property type="entry name" value="P-loop containing nucleotide triphosphate hydrolases"/>
    <property type="match status" value="1"/>
</dbReference>
<dbReference type="PANTHER" id="PTHR13748:SF62">
    <property type="entry name" value="COBW DOMAIN-CONTAINING PROTEIN"/>
    <property type="match status" value="1"/>
</dbReference>
<dbReference type="InterPro" id="IPR011629">
    <property type="entry name" value="CobW-like_C"/>
</dbReference>
<keyword evidence="1" id="KW-0547">Nucleotide-binding</keyword>
<dbReference type="SUPFAM" id="SSF52540">
    <property type="entry name" value="P-loop containing nucleoside triphosphate hydrolases"/>
    <property type="match status" value="1"/>
</dbReference>
<dbReference type="InterPro" id="IPR036627">
    <property type="entry name" value="CobW-likC_sf"/>
</dbReference>
<evidence type="ECO:0000256" key="3">
    <source>
        <dbReference type="ARBA" id="ARBA00023186"/>
    </source>
</evidence>
<dbReference type="CDD" id="cd03112">
    <property type="entry name" value="CobW-like"/>
    <property type="match status" value="1"/>
</dbReference>
<sequence>MNAGTLRGAIPLTVLTGFLGAGKTTLLNRLLKEPALQRSLVLVNELGEIGIDDHLLAESVDGDVVTLAGGCLCCAVRSDLVDTLADLVMRRDEGSIASFDRVILETTGLADPVPVLHALQAHPLVQMRYVLDGVVTVVDAMTGRRSLAEHEEARRQVAVADRIVLTKTDMDEHGEAGRATRDGIRALAPLVPVLDMARDGASASQLFGVAPWGENVRASNLGEWLGSARSSEVPAGHEGDIRSAVLWSEAQLPPQAFGMFVDLLRAEFGPRILRLKGLVCTTDDPDRPVVIHGVQHIFHPPRRLPAWPDEDRRTRIVLIGKDLDGEAVIRLYEAFADAAAMPSVDPLLAPHLS</sequence>
<evidence type="ECO:0000256" key="4">
    <source>
        <dbReference type="ARBA" id="ARBA00034320"/>
    </source>
</evidence>
<dbReference type="SUPFAM" id="SSF90002">
    <property type="entry name" value="Hypothetical protein YjiA, C-terminal domain"/>
    <property type="match status" value="1"/>
</dbReference>
<evidence type="ECO:0000259" key="7">
    <source>
        <dbReference type="SMART" id="SM00833"/>
    </source>
</evidence>
<comment type="function">
    <text evidence="5">Zinc chaperone that directly transfers zinc cofactor to target proteins, thereby activating them. Zinc is transferred from the CXCC motif in the GTPase domain to the zinc binding site in target proteins in a process requiring GTP hydrolysis.</text>
</comment>
<keyword evidence="3" id="KW-0143">Chaperone</keyword>
<dbReference type="Pfam" id="PF07683">
    <property type="entry name" value="CobW_C"/>
    <property type="match status" value="1"/>
</dbReference>
<evidence type="ECO:0000256" key="5">
    <source>
        <dbReference type="ARBA" id="ARBA00045658"/>
    </source>
</evidence>
<evidence type="ECO:0000256" key="1">
    <source>
        <dbReference type="ARBA" id="ARBA00022741"/>
    </source>
</evidence>
<name>A0ABU4RQV5_9HYPH</name>
<evidence type="ECO:0000313" key="8">
    <source>
        <dbReference type="EMBL" id="MDX6806499.1"/>
    </source>
</evidence>
<feature type="domain" description="CobW C-terminal" evidence="7">
    <location>
        <begin position="241"/>
        <end position="336"/>
    </location>
</feature>
<dbReference type="Proteomes" id="UP001274321">
    <property type="component" value="Unassembled WGS sequence"/>
</dbReference>
<dbReference type="Pfam" id="PF02492">
    <property type="entry name" value="cobW"/>
    <property type="match status" value="1"/>
</dbReference>
<keyword evidence="9" id="KW-1185">Reference proteome</keyword>
<keyword evidence="2" id="KW-0378">Hydrolase</keyword>
<comment type="catalytic activity">
    <reaction evidence="6">
        <text>GTP + H2O = GDP + phosphate + H(+)</text>
        <dbReference type="Rhea" id="RHEA:19669"/>
        <dbReference type="ChEBI" id="CHEBI:15377"/>
        <dbReference type="ChEBI" id="CHEBI:15378"/>
        <dbReference type="ChEBI" id="CHEBI:37565"/>
        <dbReference type="ChEBI" id="CHEBI:43474"/>
        <dbReference type="ChEBI" id="CHEBI:58189"/>
    </reaction>
    <physiologicalReaction direction="left-to-right" evidence="6">
        <dbReference type="Rhea" id="RHEA:19670"/>
    </physiologicalReaction>
</comment>
<evidence type="ECO:0000256" key="6">
    <source>
        <dbReference type="ARBA" id="ARBA00049117"/>
    </source>
</evidence>
<dbReference type="Gene3D" id="3.30.1220.10">
    <property type="entry name" value="CobW-like, C-terminal domain"/>
    <property type="match status" value="1"/>
</dbReference>
<comment type="similarity">
    <text evidence="4">Belongs to the SIMIBI class G3E GTPase family. ZNG1 subfamily.</text>
</comment>
<reference evidence="8 9" key="1">
    <citation type="submission" date="2023-11" db="EMBL/GenBank/DDBJ databases">
        <authorList>
            <person name="Bao R."/>
        </authorList>
    </citation>
    <scope>NUCLEOTIDE SEQUENCE [LARGE SCALE GENOMIC DNA]</scope>
    <source>
        <strain evidence="8 9">PJ23</strain>
    </source>
</reference>
<accession>A0ABU4RQV5</accession>
<dbReference type="SMART" id="SM00833">
    <property type="entry name" value="CobW_C"/>
    <property type="match status" value="1"/>
</dbReference>
<dbReference type="InterPro" id="IPR027417">
    <property type="entry name" value="P-loop_NTPase"/>
</dbReference>
<evidence type="ECO:0000256" key="2">
    <source>
        <dbReference type="ARBA" id="ARBA00022801"/>
    </source>
</evidence>
<dbReference type="EMBL" id="JAXAFJ010000005">
    <property type="protein sequence ID" value="MDX6806499.1"/>
    <property type="molecule type" value="Genomic_DNA"/>
</dbReference>
<dbReference type="PANTHER" id="PTHR13748">
    <property type="entry name" value="COBW-RELATED"/>
    <property type="match status" value="1"/>
</dbReference>
<protein>
    <submittedName>
        <fullName evidence="8">GTP-binding protein</fullName>
    </submittedName>
</protein>